<accession>A0A4Z1L4C3</accession>
<dbReference type="Proteomes" id="UP000297280">
    <property type="component" value="Unassembled WGS sequence"/>
</dbReference>
<evidence type="ECO:0000256" key="1">
    <source>
        <dbReference type="SAM" id="MobiDB-lite"/>
    </source>
</evidence>
<dbReference type="OrthoDB" id="5431381at2759"/>
<evidence type="ECO:0000313" key="2">
    <source>
        <dbReference type="EMBL" id="TGO91655.1"/>
    </source>
</evidence>
<dbReference type="STRING" id="87229.A0A4Z1L4C3"/>
<feature type="region of interest" description="Disordered" evidence="1">
    <location>
        <begin position="1"/>
        <end position="22"/>
    </location>
</feature>
<comment type="caution">
    <text evidence="2">The sequence shown here is derived from an EMBL/GenBank/DDBJ whole genome shotgun (WGS) entry which is preliminary data.</text>
</comment>
<feature type="compositionally biased region" description="Acidic residues" evidence="1">
    <location>
        <begin position="97"/>
        <end position="106"/>
    </location>
</feature>
<gene>
    <name evidence="2" type="ORF">BPOR_0022g00400</name>
</gene>
<evidence type="ECO:0000313" key="3">
    <source>
        <dbReference type="Proteomes" id="UP000297280"/>
    </source>
</evidence>
<keyword evidence="3" id="KW-1185">Reference proteome</keyword>
<name>A0A4Z1L4C3_9HELO</name>
<organism evidence="2 3">
    <name type="scientific">Botrytis porri</name>
    <dbReference type="NCBI Taxonomy" id="87229"/>
    <lineage>
        <taxon>Eukaryota</taxon>
        <taxon>Fungi</taxon>
        <taxon>Dikarya</taxon>
        <taxon>Ascomycota</taxon>
        <taxon>Pezizomycotina</taxon>
        <taxon>Leotiomycetes</taxon>
        <taxon>Helotiales</taxon>
        <taxon>Sclerotiniaceae</taxon>
        <taxon>Botrytis</taxon>
    </lineage>
</organism>
<dbReference type="EMBL" id="PQXO01000022">
    <property type="protein sequence ID" value="TGO91655.1"/>
    <property type="molecule type" value="Genomic_DNA"/>
</dbReference>
<proteinExistence type="predicted"/>
<feature type="region of interest" description="Disordered" evidence="1">
    <location>
        <begin position="97"/>
        <end position="118"/>
    </location>
</feature>
<sequence>MNSQQVAGLHTPPRDGPEPGNLVGRAAALGVSSEDQRIYTADGSLSGLDKPSIVQQTILPSGQVVIGGKETQYVGATHWAAILDDIGEVKEYFDQGEDDDIEEETGPEPSLLSNTDAPPTKAKLLAALPSRKVVDKIVQGYFNGANPRKKLKYIKQKSHSKTKTPILQLANNPSILHIFQISNVVPLQSPENKDL</sequence>
<dbReference type="AlphaFoldDB" id="A0A4Z1L4C3"/>
<reference evidence="2 3" key="1">
    <citation type="submission" date="2017-12" db="EMBL/GenBank/DDBJ databases">
        <title>Comparative genomics of Botrytis spp.</title>
        <authorList>
            <person name="Valero-Jimenez C.A."/>
            <person name="Tapia P."/>
            <person name="Veloso J."/>
            <person name="Silva-Moreno E."/>
            <person name="Staats M."/>
            <person name="Valdes J.H."/>
            <person name="Van Kan J.A.L."/>
        </authorList>
    </citation>
    <scope>NUCLEOTIDE SEQUENCE [LARGE SCALE GENOMIC DNA]</scope>
    <source>
        <strain evidence="2 3">MUCL3349</strain>
    </source>
</reference>
<protein>
    <submittedName>
        <fullName evidence="2">Uncharacterized protein</fullName>
    </submittedName>
</protein>